<dbReference type="AlphaFoldDB" id="A0A1F8GI65"/>
<protein>
    <submittedName>
        <fullName evidence="1">Uncharacterized protein</fullName>
    </submittedName>
</protein>
<dbReference type="Proteomes" id="UP000178911">
    <property type="component" value="Unassembled WGS sequence"/>
</dbReference>
<comment type="caution">
    <text evidence="1">The sequence shown here is derived from an EMBL/GenBank/DDBJ whole genome shotgun (WGS) entry which is preliminary data.</text>
</comment>
<dbReference type="EMBL" id="MGKJ01000012">
    <property type="protein sequence ID" value="OGN24386.1"/>
    <property type="molecule type" value="Genomic_DNA"/>
</dbReference>
<name>A0A1F8GI65_9BACT</name>
<organism evidence="1 2">
    <name type="scientific">Candidatus Yanofskybacteria bacterium RIFCSPLOWO2_01_FULL_43_22</name>
    <dbReference type="NCBI Taxonomy" id="1802695"/>
    <lineage>
        <taxon>Bacteria</taxon>
        <taxon>Candidatus Yanofskyibacteriota</taxon>
    </lineage>
</organism>
<gene>
    <name evidence="1" type="ORF">A3A13_01570</name>
</gene>
<evidence type="ECO:0000313" key="1">
    <source>
        <dbReference type="EMBL" id="OGN24386.1"/>
    </source>
</evidence>
<sequence length="124" mass="14123">MTPTSDNKRSETISFLKSLKAGSVISVMVSGYKPKGEIYRALFFVDSHPLGATRSGIYGWFENELKMAPSRFVRYEDFIVADFVAEGFSRSAEYIKSLVLERNGLLYKIKNHNNFVREKLMIAV</sequence>
<accession>A0A1F8GI65</accession>
<reference evidence="1 2" key="1">
    <citation type="journal article" date="2016" name="Nat. Commun.">
        <title>Thousands of microbial genomes shed light on interconnected biogeochemical processes in an aquifer system.</title>
        <authorList>
            <person name="Anantharaman K."/>
            <person name="Brown C.T."/>
            <person name="Hug L.A."/>
            <person name="Sharon I."/>
            <person name="Castelle C.J."/>
            <person name="Probst A.J."/>
            <person name="Thomas B.C."/>
            <person name="Singh A."/>
            <person name="Wilkins M.J."/>
            <person name="Karaoz U."/>
            <person name="Brodie E.L."/>
            <person name="Williams K.H."/>
            <person name="Hubbard S.S."/>
            <person name="Banfield J.F."/>
        </authorList>
    </citation>
    <scope>NUCLEOTIDE SEQUENCE [LARGE SCALE GENOMIC DNA]</scope>
</reference>
<dbReference type="STRING" id="1802695.A3A13_01570"/>
<evidence type="ECO:0000313" key="2">
    <source>
        <dbReference type="Proteomes" id="UP000178911"/>
    </source>
</evidence>
<proteinExistence type="predicted"/>